<dbReference type="OrthoDB" id="418595at2759"/>
<keyword evidence="2" id="KW-0472">Membrane</keyword>
<dbReference type="EMBL" id="MCGE01000006">
    <property type="protein sequence ID" value="ORZ20497.1"/>
    <property type="molecule type" value="Genomic_DNA"/>
</dbReference>
<feature type="compositionally biased region" description="Low complexity" evidence="1">
    <location>
        <begin position="18"/>
        <end position="38"/>
    </location>
</feature>
<feature type="domain" description="PB1" evidence="3">
    <location>
        <begin position="122"/>
        <end position="166"/>
    </location>
</feature>
<comment type="caution">
    <text evidence="4">The sequence shown here is derived from an EMBL/GenBank/DDBJ whole genome shotgun (WGS) entry which is preliminary data.</text>
</comment>
<dbReference type="InterPro" id="IPR000270">
    <property type="entry name" value="PB1_dom"/>
</dbReference>
<evidence type="ECO:0000256" key="2">
    <source>
        <dbReference type="SAM" id="Phobius"/>
    </source>
</evidence>
<dbReference type="SUPFAM" id="SSF54277">
    <property type="entry name" value="CAD &amp; PB1 domains"/>
    <property type="match status" value="1"/>
</dbReference>
<dbReference type="STRING" id="90262.A0A1X2IQG7"/>
<evidence type="ECO:0000256" key="1">
    <source>
        <dbReference type="SAM" id="MobiDB-lite"/>
    </source>
</evidence>
<dbReference type="Pfam" id="PF00564">
    <property type="entry name" value="PB1"/>
    <property type="match status" value="1"/>
</dbReference>
<protein>
    <recommendedName>
        <fullName evidence="3">PB1 domain-containing protein</fullName>
    </recommendedName>
</protein>
<feature type="region of interest" description="Disordered" evidence="1">
    <location>
        <begin position="182"/>
        <end position="202"/>
    </location>
</feature>
<dbReference type="Proteomes" id="UP000193560">
    <property type="component" value="Unassembled WGS sequence"/>
</dbReference>
<evidence type="ECO:0000259" key="3">
    <source>
        <dbReference type="Pfam" id="PF00564"/>
    </source>
</evidence>
<feature type="region of interest" description="Disordered" evidence="1">
    <location>
        <begin position="14"/>
        <end position="38"/>
    </location>
</feature>
<feature type="transmembrane region" description="Helical" evidence="2">
    <location>
        <begin position="238"/>
        <end position="257"/>
    </location>
</feature>
<dbReference type="AlphaFoldDB" id="A0A1X2IQG7"/>
<keyword evidence="2" id="KW-1133">Transmembrane helix</keyword>
<proteinExistence type="predicted"/>
<organism evidence="4 5">
    <name type="scientific">Absidia repens</name>
    <dbReference type="NCBI Taxonomy" id="90262"/>
    <lineage>
        <taxon>Eukaryota</taxon>
        <taxon>Fungi</taxon>
        <taxon>Fungi incertae sedis</taxon>
        <taxon>Mucoromycota</taxon>
        <taxon>Mucoromycotina</taxon>
        <taxon>Mucoromycetes</taxon>
        <taxon>Mucorales</taxon>
        <taxon>Cunninghamellaceae</taxon>
        <taxon>Absidia</taxon>
    </lineage>
</organism>
<keyword evidence="2" id="KW-0812">Transmembrane</keyword>
<accession>A0A1X2IQG7</accession>
<name>A0A1X2IQG7_9FUNG</name>
<evidence type="ECO:0000313" key="4">
    <source>
        <dbReference type="EMBL" id="ORZ20497.1"/>
    </source>
</evidence>
<sequence length="266" mass="29218">MADTESILSITSMTSCPTHSSCKDSNSNSNSHSSPSVSCSTTTATTIATTALQQQQQNEPCDFFTFKFKHGNKTYRLRTYQDQFDILYKMIEAKLGMGFGNDARATCSTDDDDDDAIDCAKQQSTGFNIFYLDEDNDMVVMTENADVMDAVQMARYMGQERVFLYVIFDDAGGLDHNTDVSSKNGKAAVDPMEQRNQSTCGGNGKTEMNTLLSNNNNNNNNCLNDKNSKNERSNVSQGSILIPTAITIFGVLLLGVLSRTKPSCRL</sequence>
<dbReference type="Gene3D" id="3.10.20.90">
    <property type="entry name" value="Phosphatidylinositol 3-kinase Catalytic Subunit, Chain A, domain 1"/>
    <property type="match status" value="1"/>
</dbReference>
<reference evidence="4 5" key="1">
    <citation type="submission" date="2016-07" db="EMBL/GenBank/DDBJ databases">
        <title>Pervasive Adenine N6-methylation of Active Genes in Fungi.</title>
        <authorList>
            <consortium name="DOE Joint Genome Institute"/>
            <person name="Mondo S.J."/>
            <person name="Dannebaum R.O."/>
            <person name="Kuo R.C."/>
            <person name="Labutti K."/>
            <person name="Haridas S."/>
            <person name="Kuo A."/>
            <person name="Salamov A."/>
            <person name="Ahrendt S.R."/>
            <person name="Lipzen A."/>
            <person name="Sullivan W."/>
            <person name="Andreopoulos W.B."/>
            <person name="Clum A."/>
            <person name="Lindquist E."/>
            <person name="Daum C."/>
            <person name="Ramamoorthy G.K."/>
            <person name="Gryganskyi A."/>
            <person name="Culley D."/>
            <person name="Magnuson J.K."/>
            <person name="James T.Y."/>
            <person name="O'Malley M.A."/>
            <person name="Stajich J.E."/>
            <person name="Spatafora J.W."/>
            <person name="Visel A."/>
            <person name="Grigoriev I.V."/>
        </authorList>
    </citation>
    <scope>NUCLEOTIDE SEQUENCE [LARGE SCALE GENOMIC DNA]</scope>
    <source>
        <strain evidence="4 5">NRRL 1336</strain>
    </source>
</reference>
<gene>
    <name evidence="4" type="ORF">BCR42DRAFT_208964</name>
</gene>
<keyword evidence="5" id="KW-1185">Reference proteome</keyword>
<evidence type="ECO:0000313" key="5">
    <source>
        <dbReference type="Proteomes" id="UP000193560"/>
    </source>
</evidence>